<evidence type="ECO:0000256" key="9">
    <source>
        <dbReference type="ARBA" id="ARBA00023239"/>
    </source>
</evidence>
<dbReference type="Pfam" id="PF14821">
    <property type="entry name" value="Thr_synth_N"/>
    <property type="match status" value="1"/>
</dbReference>
<dbReference type="RefSeq" id="WP_011643036.1">
    <property type="nucleotide sequence ID" value="NC_008347.1"/>
</dbReference>
<evidence type="ECO:0000259" key="13">
    <source>
        <dbReference type="Pfam" id="PF00291"/>
    </source>
</evidence>
<comment type="similarity">
    <text evidence="3">Belongs to the threonine synthase family.</text>
</comment>
<keyword evidence="7" id="KW-0791">Threonine biosynthesis</keyword>
<keyword evidence="6" id="KW-0028">Amino-acid biosynthesis</keyword>
<feature type="modified residue" description="N6-(pyridoxal phosphate)lysine" evidence="12">
    <location>
        <position position="112"/>
    </location>
</feature>
<evidence type="ECO:0000256" key="3">
    <source>
        <dbReference type="ARBA" id="ARBA00005517"/>
    </source>
</evidence>
<dbReference type="STRING" id="394221.Mmar10_1096"/>
<dbReference type="GO" id="GO:0009088">
    <property type="term" value="P:threonine biosynthetic process"/>
    <property type="evidence" value="ECO:0007669"/>
    <property type="project" value="UniProtKB-UniRule"/>
</dbReference>
<dbReference type="InterPro" id="IPR004450">
    <property type="entry name" value="Thr_synthase-like"/>
</dbReference>
<sequence>MMYRSTRGQAPLVDAGAALRAGVAPDGGLYMPQELPRFTAGDFSDTPDLPGLAARLLAPFFADSAIETALPSICADAFDFPCPRIPLAHTDNNASPGPDILELFHGPTGAFKDFGARFLFRAFAALGQTTDRLVTVLVATSGDTGGAVGCAAEGVAGTRAVILFPAGRISPFQEHQLCCWEPPVEAVRVSGDFDACQALVKAAFADPDLARRHNLTSANSISIGRFLPQMTYWARAALDVTAETGTPPGLIIPTGNLGNAFAAVLARACGVPIGPIVLATNANATLSDWHASGQYEGRPSIATLANAMDVGTPSNFERLADLPPGQIETVIRVNDDAIKARLRATFDQSAYIACPHTATALETFHTLDTDQRQARRWIIGATAHPSKFADTVEPVIGQTVALPPALEAVLEREARCREMGVALPELAGVLAR</sequence>
<dbReference type="EC" id="4.2.3.1" evidence="4 11"/>
<proteinExistence type="inferred from homology"/>
<comment type="catalytic activity">
    <reaction evidence="10">
        <text>O-phospho-L-homoserine + H2O = L-threonine + phosphate</text>
        <dbReference type="Rhea" id="RHEA:10840"/>
        <dbReference type="ChEBI" id="CHEBI:15377"/>
        <dbReference type="ChEBI" id="CHEBI:43474"/>
        <dbReference type="ChEBI" id="CHEBI:57590"/>
        <dbReference type="ChEBI" id="CHEBI:57926"/>
        <dbReference type="EC" id="4.2.3.1"/>
    </reaction>
</comment>
<dbReference type="Gene3D" id="3.90.1380.10">
    <property type="entry name" value="Threonine synthase, N-terminal domain"/>
    <property type="match status" value="1"/>
</dbReference>
<keyword evidence="8 12" id="KW-0663">Pyridoxal phosphate</keyword>
<dbReference type="PANTHER" id="PTHR42690">
    <property type="entry name" value="THREONINE SYNTHASE FAMILY MEMBER"/>
    <property type="match status" value="1"/>
</dbReference>
<dbReference type="InterPro" id="IPR037158">
    <property type="entry name" value="Thr_synth_N_sf"/>
</dbReference>
<evidence type="ECO:0000256" key="11">
    <source>
        <dbReference type="NCBIfam" id="TIGR00260"/>
    </source>
</evidence>
<dbReference type="EMBL" id="CP000449">
    <property type="protein sequence ID" value="ABI65389.1"/>
    <property type="molecule type" value="Genomic_DNA"/>
</dbReference>
<dbReference type="PANTHER" id="PTHR42690:SF1">
    <property type="entry name" value="THREONINE SYNTHASE-LIKE 2"/>
    <property type="match status" value="1"/>
</dbReference>
<keyword evidence="16" id="KW-1185">Reference proteome</keyword>
<dbReference type="GO" id="GO:0004795">
    <property type="term" value="F:threonine synthase activity"/>
    <property type="evidence" value="ECO:0007669"/>
    <property type="project" value="UniProtKB-UniRule"/>
</dbReference>
<evidence type="ECO:0000256" key="8">
    <source>
        <dbReference type="ARBA" id="ARBA00022898"/>
    </source>
</evidence>
<reference evidence="15 16" key="1">
    <citation type="submission" date="2006-08" db="EMBL/GenBank/DDBJ databases">
        <title>Complete sequence of Maricaulis maris MCS10.</title>
        <authorList>
            <consortium name="US DOE Joint Genome Institute"/>
            <person name="Copeland A."/>
            <person name="Lucas S."/>
            <person name="Lapidus A."/>
            <person name="Barry K."/>
            <person name="Detter J.C."/>
            <person name="Glavina del Rio T."/>
            <person name="Hammon N."/>
            <person name="Israni S."/>
            <person name="Dalin E."/>
            <person name="Tice H."/>
            <person name="Pitluck S."/>
            <person name="Saunders E."/>
            <person name="Brettin T."/>
            <person name="Bruce D."/>
            <person name="Han C."/>
            <person name="Tapia R."/>
            <person name="Gilna P."/>
            <person name="Schmutz J."/>
            <person name="Larimer F."/>
            <person name="Land M."/>
            <person name="Hauser L."/>
            <person name="Kyrpides N."/>
            <person name="Mikhailova N."/>
            <person name="Viollier P."/>
            <person name="Stephens C."/>
            <person name="Richardson P."/>
        </authorList>
    </citation>
    <scope>NUCLEOTIDE SEQUENCE [LARGE SCALE GENOMIC DNA]</scope>
    <source>
        <strain evidence="15 16">MCS10</strain>
    </source>
</reference>
<comment type="cofactor">
    <cofactor evidence="1 12">
        <name>pyridoxal 5'-phosphate</name>
        <dbReference type="ChEBI" id="CHEBI:597326"/>
    </cofactor>
</comment>
<dbReference type="UniPathway" id="UPA00050">
    <property type="reaction ID" value="UER00065"/>
</dbReference>
<dbReference type="Pfam" id="PF00291">
    <property type="entry name" value="PALP"/>
    <property type="match status" value="1"/>
</dbReference>
<name>Q0AQP8_MARMM</name>
<dbReference type="AlphaFoldDB" id="Q0AQP8"/>
<protein>
    <recommendedName>
        <fullName evidence="5 11">Threonine synthase</fullName>
        <ecNumber evidence="4 11">4.2.3.1</ecNumber>
    </recommendedName>
</protein>
<evidence type="ECO:0000256" key="6">
    <source>
        <dbReference type="ARBA" id="ARBA00022605"/>
    </source>
</evidence>
<evidence type="ECO:0000256" key="5">
    <source>
        <dbReference type="ARBA" id="ARBA00018679"/>
    </source>
</evidence>
<dbReference type="Proteomes" id="UP000001964">
    <property type="component" value="Chromosome"/>
</dbReference>
<dbReference type="Gene3D" id="3.40.50.1100">
    <property type="match status" value="2"/>
</dbReference>
<evidence type="ECO:0000259" key="14">
    <source>
        <dbReference type="Pfam" id="PF14821"/>
    </source>
</evidence>
<accession>Q0AQP8</accession>
<dbReference type="OrthoDB" id="9763107at2"/>
<evidence type="ECO:0000256" key="10">
    <source>
        <dbReference type="ARBA" id="ARBA00049144"/>
    </source>
</evidence>
<dbReference type="InterPro" id="IPR029144">
    <property type="entry name" value="Thr_synth_N"/>
</dbReference>
<dbReference type="InterPro" id="IPR000634">
    <property type="entry name" value="Ser/Thr_deHydtase_PyrdxlP-BS"/>
</dbReference>
<evidence type="ECO:0000256" key="12">
    <source>
        <dbReference type="PIRSR" id="PIRSR604450-51"/>
    </source>
</evidence>
<comment type="pathway">
    <text evidence="2">Amino-acid biosynthesis; L-threonine biosynthesis; L-threonine from L-aspartate: step 5/5.</text>
</comment>
<dbReference type="InterPro" id="IPR051166">
    <property type="entry name" value="Threonine_Synthase"/>
</dbReference>
<feature type="domain" description="Threonine synthase N-terminal" evidence="14">
    <location>
        <begin position="3"/>
        <end position="78"/>
    </location>
</feature>
<dbReference type="InterPro" id="IPR036052">
    <property type="entry name" value="TrpB-like_PALP_sf"/>
</dbReference>
<keyword evidence="9 15" id="KW-0456">Lyase</keyword>
<evidence type="ECO:0000313" key="16">
    <source>
        <dbReference type="Proteomes" id="UP000001964"/>
    </source>
</evidence>
<gene>
    <name evidence="15" type="ordered locus">Mmar10_1096</name>
</gene>
<organism evidence="15 16">
    <name type="scientific">Maricaulis maris (strain MCS10)</name>
    <name type="common">Caulobacter maris</name>
    <dbReference type="NCBI Taxonomy" id="394221"/>
    <lineage>
        <taxon>Bacteria</taxon>
        <taxon>Pseudomonadati</taxon>
        <taxon>Pseudomonadota</taxon>
        <taxon>Alphaproteobacteria</taxon>
        <taxon>Maricaulales</taxon>
        <taxon>Maricaulaceae</taxon>
        <taxon>Maricaulis</taxon>
    </lineage>
</organism>
<evidence type="ECO:0000256" key="7">
    <source>
        <dbReference type="ARBA" id="ARBA00022697"/>
    </source>
</evidence>
<dbReference type="HOGENOM" id="CLU_015170_0_0_5"/>
<dbReference type="SUPFAM" id="SSF53686">
    <property type="entry name" value="Tryptophan synthase beta subunit-like PLP-dependent enzymes"/>
    <property type="match status" value="1"/>
</dbReference>
<evidence type="ECO:0000256" key="2">
    <source>
        <dbReference type="ARBA" id="ARBA00004979"/>
    </source>
</evidence>
<dbReference type="KEGG" id="mmr:Mmar10_1096"/>
<feature type="domain" description="Tryptophan synthase beta chain-like PALP" evidence="13">
    <location>
        <begin position="102"/>
        <end position="366"/>
    </location>
</feature>
<dbReference type="eggNOG" id="COG0498">
    <property type="taxonomic scope" value="Bacteria"/>
</dbReference>
<evidence type="ECO:0000313" key="15">
    <source>
        <dbReference type="EMBL" id="ABI65389.1"/>
    </source>
</evidence>
<evidence type="ECO:0000256" key="4">
    <source>
        <dbReference type="ARBA" id="ARBA00013028"/>
    </source>
</evidence>
<dbReference type="PROSITE" id="PS00165">
    <property type="entry name" value="DEHYDRATASE_SER_THR"/>
    <property type="match status" value="1"/>
</dbReference>
<dbReference type="NCBIfam" id="TIGR00260">
    <property type="entry name" value="thrC"/>
    <property type="match status" value="1"/>
</dbReference>
<evidence type="ECO:0000256" key="1">
    <source>
        <dbReference type="ARBA" id="ARBA00001933"/>
    </source>
</evidence>
<dbReference type="InterPro" id="IPR001926">
    <property type="entry name" value="TrpB-like_PALP"/>
</dbReference>
<dbReference type="GO" id="GO:0030170">
    <property type="term" value="F:pyridoxal phosphate binding"/>
    <property type="evidence" value="ECO:0007669"/>
    <property type="project" value="InterPro"/>
</dbReference>